<accession>A0A0K1S2Z7</accession>
<dbReference type="EMBL" id="CP011339">
    <property type="protein sequence ID" value="AKV70540.1"/>
    <property type="molecule type" value="Genomic_DNA"/>
</dbReference>
<dbReference type="EMBL" id="CP011339">
    <property type="protein sequence ID" value="AKV68517.1"/>
    <property type="molecule type" value="Genomic_DNA"/>
</dbReference>
<dbReference type="EMBL" id="CP011339">
    <property type="protein sequence ID" value="AKV68809.1"/>
    <property type="molecule type" value="Genomic_DNA"/>
</dbReference>
<dbReference type="InterPro" id="IPR047658">
    <property type="entry name" value="IS4-like_transpos"/>
</dbReference>
<dbReference type="Pfam" id="PF01609">
    <property type="entry name" value="DDE_Tnp_1"/>
    <property type="match status" value="1"/>
</dbReference>
<dbReference type="PATRIC" id="fig|1638788.3.peg.3554"/>
<dbReference type="SUPFAM" id="SSF53098">
    <property type="entry name" value="Ribonuclease H-like"/>
    <property type="match status" value="1"/>
</dbReference>
<evidence type="ECO:0000313" key="2">
    <source>
        <dbReference type="EMBL" id="AKV68517.1"/>
    </source>
</evidence>
<dbReference type="EMBL" id="CP011339">
    <property type="protein sequence ID" value="AKV70217.1"/>
    <property type="molecule type" value="Genomic_DNA"/>
</dbReference>
<dbReference type="KEGG" id="mpk:VL20_5376"/>
<dbReference type="KEGG" id="mpk:VL20_3841"/>
<reference evidence="2 6" key="2">
    <citation type="journal article" date="2016" name="Stand. Genomic Sci.">
        <title>Complete genome sequence and genomic characterization of Microcystis panniformis FACHB 1757 by third-generation sequencing.</title>
        <authorList>
            <person name="Zhang J.Y."/>
            <person name="Guan R."/>
            <person name="Zhang H.J."/>
            <person name="Li H."/>
            <person name="Xiao P."/>
            <person name="Yu G.L."/>
            <person name="Du L."/>
            <person name="Cao D.M."/>
            <person name="Zhu B.C."/>
            <person name="Li R.H."/>
            <person name="Lu Z.H."/>
        </authorList>
    </citation>
    <scope>NUCLEOTIDE SEQUENCE [LARGE SCALE GENOMIC DNA]</scope>
    <source>
        <strain evidence="2 6">FACHB-1757</strain>
    </source>
</reference>
<dbReference type="GO" id="GO:0003677">
    <property type="term" value="F:DNA binding"/>
    <property type="evidence" value="ECO:0007669"/>
    <property type="project" value="InterPro"/>
</dbReference>
<dbReference type="NCBIfam" id="NF033591">
    <property type="entry name" value="transpos_IS4_2"/>
    <property type="match status" value="1"/>
</dbReference>
<dbReference type="InterPro" id="IPR012337">
    <property type="entry name" value="RNaseH-like_sf"/>
</dbReference>
<evidence type="ECO:0000313" key="3">
    <source>
        <dbReference type="EMBL" id="AKV68809.1"/>
    </source>
</evidence>
<gene>
    <name evidence="2" type="ORF">VL20_3514</name>
    <name evidence="3" type="ORF">VL20_3841</name>
    <name evidence="4" type="ORF">VL20_5376</name>
    <name evidence="5" type="ORF">VL20_5729</name>
</gene>
<evidence type="ECO:0000313" key="4">
    <source>
        <dbReference type="EMBL" id="AKV70217.1"/>
    </source>
</evidence>
<dbReference type="KEGG" id="mpk:VL20_3514"/>
<sequence length="407" mass="47152">MVRTTTQNFKMLPSFYQACLQANLSEASYLTLQLLILLLQSHRIVQLEKLAALFPQPITFESRRRNLQRFLKLPQLNVKLLWFPLIKQIVKLEFSGKNKNREPRRRLKKLKHAGRLLVVIDRTDWKGRNLFVASVICGRRALPVYWVLLNKKGSSALGEPKKFLKPVLGLLKPYPLVVMGDREFQSAQLGKWLDDRGVAFIFRQKKSTYTRLKDGENYQALSELEPNRGERNFFRGVTHTKSHEIEGFNLATYGKRGYRTKGSKEPWYLLTNLESLEITLKLYKSRFGIEAMFKDCQTGGYNLEKTKVSEPRFLALILLIAIAYSLNTTRGQNLKKSGTRDYICRSKEAKRGPERHSDFWIGTYGSFWIESMDAYSELAFSLIRLKPGKHPDFSRGLTAMRLIQQAF</sequence>
<reference evidence="2" key="1">
    <citation type="submission" date="2015-04" db="EMBL/GenBank/DDBJ databases">
        <authorList>
            <person name="Syromyatnikov M.Y."/>
            <person name="Popov V.N."/>
        </authorList>
    </citation>
    <scope>NUCLEOTIDE SEQUENCE</scope>
    <source>
        <strain evidence="2">FACHB-1757</strain>
    </source>
</reference>
<evidence type="ECO:0000313" key="6">
    <source>
        <dbReference type="Proteomes" id="UP000068167"/>
    </source>
</evidence>
<evidence type="ECO:0000259" key="1">
    <source>
        <dbReference type="Pfam" id="PF01609"/>
    </source>
</evidence>
<name>A0A0K1S2Z7_9CHRO</name>
<organism evidence="2 6">
    <name type="scientific">Microcystis panniformis FACHB-1757</name>
    <dbReference type="NCBI Taxonomy" id="1638788"/>
    <lineage>
        <taxon>Bacteria</taxon>
        <taxon>Bacillati</taxon>
        <taxon>Cyanobacteriota</taxon>
        <taxon>Cyanophyceae</taxon>
        <taxon>Oscillatoriophycideae</taxon>
        <taxon>Chroococcales</taxon>
        <taxon>Microcystaceae</taxon>
        <taxon>Microcystis</taxon>
    </lineage>
</organism>
<dbReference type="AlphaFoldDB" id="A0A0K1S2Z7"/>
<dbReference type="GO" id="GO:0006313">
    <property type="term" value="P:DNA transposition"/>
    <property type="evidence" value="ECO:0007669"/>
    <property type="project" value="InterPro"/>
</dbReference>
<dbReference type="InterPro" id="IPR002559">
    <property type="entry name" value="Transposase_11"/>
</dbReference>
<dbReference type="KEGG" id="mpk:VL20_5729"/>
<protein>
    <submittedName>
        <fullName evidence="2">Enolase</fullName>
    </submittedName>
</protein>
<dbReference type="Proteomes" id="UP000068167">
    <property type="component" value="Chromosome"/>
</dbReference>
<proteinExistence type="predicted"/>
<keyword evidence="6" id="KW-1185">Reference proteome</keyword>
<evidence type="ECO:0000313" key="5">
    <source>
        <dbReference type="EMBL" id="AKV70540.1"/>
    </source>
</evidence>
<dbReference type="GO" id="GO:0004803">
    <property type="term" value="F:transposase activity"/>
    <property type="evidence" value="ECO:0007669"/>
    <property type="project" value="InterPro"/>
</dbReference>
<feature type="domain" description="Transposase IS4-like" evidence="1">
    <location>
        <begin position="132"/>
        <end position="326"/>
    </location>
</feature>